<reference evidence="2" key="1">
    <citation type="submission" date="2020-12" db="UniProtKB">
        <authorList>
            <consortium name="WormBaseParasite"/>
        </authorList>
    </citation>
    <scope>IDENTIFICATION</scope>
    <source>
        <strain evidence="2">MHco3</strain>
    </source>
</reference>
<accession>A0A7I4Z3V7</accession>
<dbReference type="OrthoDB" id="5871526at2759"/>
<proteinExistence type="predicted"/>
<evidence type="ECO:0000313" key="1">
    <source>
        <dbReference type="Proteomes" id="UP000025227"/>
    </source>
</evidence>
<protein>
    <submittedName>
        <fullName evidence="2">DRTGG domain-containing protein</fullName>
    </submittedName>
</protein>
<dbReference type="WBParaSite" id="HCON_00180300-00001">
    <property type="protein sequence ID" value="HCON_00180300-00001"/>
    <property type="gene ID" value="HCON_00180300"/>
</dbReference>
<dbReference type="AlphaFoldDB" id="A0A7I4Z3V7"/>
<dbReference type="Proteomes" id="UP000025227">
    <property type="component" value="Unplaced"/>
</dbReference>
<keyword evidence="1" id="KW-1185">Reference proteome</keyword>
<organism evidence="1 2">
    <name type="scientific">Haemonchus contortus</name>
    <name type="common">Barber pole worm</name>
    <dbReference type="NCBI Taxonomy" id="6289"/>
    <lineage>
        <taxon>Eukaryota</taxon>
        <taxon>Metazoa</taxon>
        <taxon>Ecdysozoa</taxon>
        <taxon>Nematoda</taxon>
        <taxon>Chromadorea</taxon>
        <taxon>Rhabditida</taxon>
        <taxon>Rhabditina</taxon>
        <taxon>Rhabditomorpha</taxon>
        <taxon>Strongyloidea</taxon>
        <taxon>Trichostrongylidae</taxon>
        <taxon>Haemonchus</taxon>
    </lineage>
</organism>
<sequence>MMCPIRLDFTLQDMAHEAGWGTGRLLDFWVTGADQTVKMHVDSVVFNADSAIIAGLLAQQKRGPIIVTAITNNAVAHFTNTMLALEQFRHIRLLRYISETAFLDETPATLVDIHGILKSLSEDFAEKLRSQERDYCT</sequence>
<name>A0A7I4Z3V7_HAECO</name>
<evidence type="ECO:0000313" key="2">
    <source>
        <dbReference type="WBParaSite" id="HCON_00180300-00001"/>
    </source>
</evidence>